<feature type="domain" description="DUF1707" evidence="2">
    <location>
        <begin position="38"/>
        <end position="90"/>
    </location>
</feature>
<dbReference type="RefSeq" id="WP_387984863.1">
    <property type="nucleotide sequence ID" value="NZ_JBHSGR010000001.1"/>
</dbReference>
<name>A0ABV9LCN0_9ACTN</name>
<accession>A0ABV9LCN0</accession>
<dbReference type="Proteomes" id="UP001596025">
    <property type="component" value="Unassembled WGS sequence"/>
</dbReference>
<gene>
    <name evidence="3" type="ORF">ACFO3M_00355</name>
</gene>
<keyword evidence="1" id="KW-0812">Transmembrane</keyword>
<protein>
    <submittedName>
        <fullName evidence="3">DUF1707 domain-containing protein</fullName>
    </submittedName>
</protein>
<keyword evidence="4" id="KW-1185">Reference proteome</keyword>
<evidence type="ECO:0000313" key="3">
    <source>
        <dbReference type="EMBL" id="MFC4691833.1"/>
    </source>
</evidence>
<dbReference type="EMBL" id="JBHSGR010000001">
    <property type="protein sequence ID" value="MFC4691833.1"/>
    <property type="molecule type" value="Genomic_DNA"/>
</dbReference>
<comment type="caution">
    <text evidence="3">The sequence shown here is derived from an EMBL/GenBank/DDBJ whole genome shotgun (WGS) entry which is preliminary data.</text>
</comment>
<proteinExistence type="predicted"/>
<organism evidence="3 4">
    <name type="scientific">Geodermatophilus arenarius</name>
    <dbReference type="NCBI Taxonomy" id="1137990"/>
    <lineage>
        <taxon>Bacteria</taxon>
        <taxon>Bacillati</taxon>
        <taxon>Actinomycetota</taxon>
        <taxon>Actinomycetes</taxon>
        <taxon>Geodermatophilales</taxon>
        <taxon>Geodermatophilaceae</taxon>
        <taxon>Geodermatophilus</taxon>
    </lineage>
</organism>
<evidence type="ECO:0000256" key="1">
    <source>
        <dbReference type="SAM" id="Phobius"/>
    </source>
</evidence>
<dbReference type="InterPro" id="IPR012551">
    <property type="entry name" value="DUF1707_SHOCT-like"/>
</dbReference>
<dbReference type="Pfam" id="PF08044">
    <property type="entry name" value="DUF1707"/>
    <property type="match status" value="1"/>
</dbReference>
<evidence type="ECO:0000259" key="2">
    <source>
        <dbReference type="Pfam" id="PF08044"/>
    </source>
</evidence>
<keyword evidence="1" id="KW-0472">Membrane</keyword>
<reference evidence="4" key="1">
    <citation type="journal article" date="2019" name="Int. J. Syst. Evol. Microbiol.">
        <title>The Global Catalogue of Microorganisms (GCM) 10K type strain sequencing project: providing services to taxonomists for standard genome sequencing and annotation.</title>
        <authorList>
            <consortium name="The Broad Institute Genomics Platform"/>
            <consortium name="The Broad Institute Genome Sequencing Center for Infectious Disease"/>
            <person name="Wu L."/>
            <person name="Ma J."/>
        </authorList>
    </citation>
    <scope>NUCLEOTIDE SEQUENCE [LARGE SCALE GENOMIC DNA]</scope>
    <source>
        <strain evidence="4">CCUG 62763</strain>
    </source>
</reference>
<evidence type="ECO:0000313" key="4">
    <source>
        <dbReference type="Proteomes" id="UP001596025"/>
    </source>
</evidence>
<keyword evidence="1" id="KW-1133">Transmembrane helix</keyword>
<feature type="transmembrane region" description="Helical" evidence="1">
    <location>
        <begin position="131"/>
        <end position="154"/>
    </location>
</feature>
<sequence>MDGTPIPGPTTPFGGRTRYAAAADGTVRPGAVPPAPPVRATDADRLATVHRLQDGVARGALTPDEGGDRMAAAWAAVHLRDLAPLTADLPPVAAPPQVTAPGWRPLGLMAWEQLRTTVAGARAGRPAAVRIALVGLVTLLVLVAFGSLVLHGLAEGFDAGPDGFRGGPGGFDGFDGFGDGPGRG</sequence>